<protein>
    <recommendedName>
        <fullName evidence="2">Peptidase C14 caspase domain-containing protein</fullName>
    </recommendedName>
</protein>
<dbReference type="Gene3D" id="3.40.50.1460">
    <property type="match status" value="1"/>
</dbReference>
<dbReference type="InterPro" id="IPR011600">
    <property type="entry name" value="Pept_C14_caspase"/>
</dbReference>
<evidence type="ECO:0000313" key="3">
    <source>
        <dbReference type="EMBL" id="OWQ91682.1"/>
    </source>
</evidence>
<dbReference type="SUPFAM" id="SSF81901">
    <property type="entry name" value="HCP-like"/>
    <property type="match status" value="1"/>
</dbReference>
<accession>A0A246JGE9</accession>
<dbReference type="GO" id="GO:0006508">
    <property type="term" value="P:proteolysis"/>
    <property type="evidence" value="ECO:0007669"/>
    <property type="project" value="InterPro"/>
</dbReference>
<dbReference type="Pfam" id="PF00656">
    <property type="entry name" value="Peptidase_C14"/>
    <property type="match status" value="1"/>
</dbReference>
<keyword evidence="1" id="KW-0732">Signal</keyword>
<comment type="caution">
    <text evidence="3">The sequence shown here is derived from an EMBL/GenBank/DDBJ whole genome shotgun (WGS) entry which is preliminary data.</text>
</comment>
<feature type="chain" id="PRO_5012964553" description="Peptidase C14 caspase domain-containing protein" evidence="1">
    <location>
        <begin position="44"/>
        <end position="591"/>
    </location>
</feature>
<dbReference type="EMBL" id="NISJ01000015">
    <property type="protein sequence ID" value="OWQ91682.1"/>
    <property type="molecule type" value="Genomic_DNA"/>
</dbReference>
<dbReference type="PANTHER" id="PTHR22576:SF37">
    <property type="entry name" value="MUCOSA-ASSOCIATED LYMPHOID TISSUE LYMPHOMA TRANSLOCATION PROTEIN 1"/>
    <property type="match status" value="1"/>
</dbReference>
<dbReference type="AlphaFoldDB" id="A0A246JGE9"/>
<dbReference type="PANTHER" id="PTHR22576">
    <property type="entry name" value="MUCOSA ASSOCIATED LYMPHOID TISSUE LYMPHOMA TRANSLOCATION PROTEIN 1/PARACASPASE"/>
    <property type="match status" value="1"/>
</dbReference>
<evidence type="ECO:0000313" key="4">
    <source>
        <dbReference type="Proteomes" id="UP000197097"/>
    </source>
</evidence>
<dbReference type="SMART" id="SM00671">
    <property type="entry name" value="SEL1"/>
    <property type="match status" value="4"/>
</dbReference>
<dbReference type="Gene3D" id="1.25.40.10">
    <property type="entry name" value="Tetratricopeptide repeat domain"/>
    <property type="match status" value="2"/>
</dbReference>
<dbReference type="SUPFAM" id="SSF52129">
    <property type="entry name" value="Caspase-like"/>
    <property type="match status" value="1"/>
</dbReference>
<organism evidence="3 4">
    <name type="scientific">Sphingopyxis witflariensis</name>
    <dbReference type="NCBI Taxonomy" id="173675"/>
    <lineage>
        <taxon>Bacteria</taxon>
        <taxon>Pseudomonadati</taxon>
        <taxon>Pseudomonadota</taxon>
        <taxon>Alphaproteobacteria</taxon>
        <taxon>Sphingomonadales</taxon>
        <taxon>Sphingomonadaceae</taxon>
        <taxon>Sphingopyxis</taxon>
    </lineage>
</organism>
<evidence type="ECO:0000256" key="1">
    <source>
        <dbReference type="SAM" id="SignalP"/>
    </source>
</evidence>
<dbReference type="Pfam" id="PF08238">
    <property type="entry name" value="Sel1"/>
    <property type="match status" value="4"/>
</dbReference>
<dbReference type="InterPro" id="IPR052039">
    <property type="entry name" value="Caspase-related_regulators"/>
</dbReference>
<dbReference type="Proteomes" id="UP000197097">
    <property type="component" value="Unassembled WGS sequence"/>
</dbReference>
<sequence length="591" mass="62936">MMARICDFRMKLRRFLRIFNARRIGISAATTLAALAMAPMAQAQSAAICGTAPLTGDRVALLIGNSAYNDWEWPSLKNAVNDIDFVCDAFARAGIAPRIVRNADKGTLDAELARFAAEAKGAKSVLIYYAGHGFEYGGRNWLVPMDAPPATRRADVEKRFLSIEALVKHVVPAGAFTLLFVDACRTAEPVVRVEDADVKSGEAGSAPLGLLDIGQGAVFYSTAKGRPALDFAPVGSPVSPFAAAVVKELAIPGLEISDYFKVVSREVYKRTYGMELGPQQPFHYGSWFDDYYLVAPPEIPAVRTDNADAVAPMTTSAASATAATRGAVKPAADPLADVSLDRLAIEDEPILVADILSRHAAAELVALADGGHPLAQHLAGYMFSLGVGVKKDVPRARAYLEQSAAQGFAAGQQELAYLLLETDPTPENVKRAFDLFTAASNAGFSKAKTHLAYRLAAGTFGTPDFVRSQALYMEAAEKGHPAAMFALTYFPGTRAANLARLRSIADGGNPEGNHWLCEAHFADKTLAVAIEDCGIAARAGFAGSRAILADAYVKGVGVAADPKEAVHWAKLARDLPELRKDQRDLIAGIGE</sequence>
<name>A0A246JGE9_9SPHN</name>
<feature type="domain" description="Peptidase C14 caspase" evidence="2">
    <location>
        <begin position="58"/>
        <end position="276"/>
    </location>
</feature>
<dbReference type="InterPro" id="IPR029030">
    <property type="entry name" value="Caspase-like_dom_sf"/>
</dbReference>
<evidence type="ECO:0000259" key="2">
    <source>
        <dbReference type="Pfam" id="PF00656"/>
    </source>
</evidence>
<proteinExistence type="predicted"/>
<keyword evidence="4" id="KW-1185">Reference proteome</keyword>
<dbReference type="InterPro" id="IPR006597">
    <property type="entry name" value="Sel1-like"/>
</dbReference>
<dbReference type="InterPro" id="IPR011990">
    <property type="entry name" value="TPR-like_helical_dom_sf"/>
</dbReference>
<dbReference type="GO" id="GO:0004197">
    <property type="term" value="F:cysteine-type endopeptidase activity"/>
    <property type="evidence" value="ECO:0007669"/>
    <property type="project" value="InterPro"/>
</dbReference>
<gene>
    <name evidence="3" type="ORF">CDQ91_19250</name>
</gene>
<feature type="signal peptide" evidence="1">
    <location>
        <begin position="1"/>
        <end position="43"/>
    </location>
</feature>
<reference evidence="3 4" key="1">
    <citation type="journal article" date="2002" name="Int. J. Syst. Evol. Microbiol.">
        <title>Sphingopyxis witflariensis sp. nov., isolated from activated sludge.</title>
        <authorList>
            <person name="Kampfer P."/>
            <person name="Witzenberger R."/>
            <person name="Denner E.B."/>
            <person name="Busse H.J."/>
            <person name="Neef A."/>
        </authorList>
    </citation>
    <scope>NUCLEOTIDE SEQUENCE [LARGE SCALE GENOMIC DNA]</scope>
    <source>
        <strain evidence="3 4">DSM 14551</strain>
    </source>
</reference>